<dbReference type="RefSeq" id="WP_188535572.1">
    <property type="nucleotide sequence ID" value="NZ_BMFT01000001.1"/>
</dbReference>
<dbReference type="EMBL" id="BMFT01000001">
    <property type="protein sequence ID" value="GGH12792.1"/>
    <property type="molecule type" value="Genomic_DNA"/>
</dbReference>
<accession>A0ABQ1Y4W6</accession>
<dbReference type="PANTHER" id="PTHR44086:SF10">
    <property type="entry name" value="THIOSULFATE SULFURTRANSFERASE_RHODANESE-LIKE DOMAIN-CONTAINING PROTEIN 3"/>
    <property type="match status" value="1"/>
</dbReference>
<protein>
    <recommendedName>
        <fullName evidence="1">Rhodanese domain-containing protein</fullName>
    </recommendedName>
</protein>
<dbReference type="PANTHER" id="PTHR44086">
    <property type="entry name" value="THIOSULFATE SULFURTRANSFERASE RDL2, MITOCHONDRIAL-RELATED"/>
    <property type="match status" value="1"/>
</dbReference>
<dbReference type="Proteomes" id="UP000659344">
    <property type="component" value="Unassembled WGS sequence"/>
</dbReference>
<organism evidence="2 3">
    <name type="scientific">Paenibacillus segetis</name>
    <dbReference type="NCBI Taxonomy" id="1325360"/>
    <lineage>
        <taxon>Bacteria</taxon>
        <taxon>Bacillati</taxon>
        <taxon>Bacillota</taxon>
        <taxon>Bacilli</taxon>
        <taxon>Bacillales</taxon>
        <taxon>Paenibacillaceae</taxon>
        <taxon>Paenibacillus</taxon>
    </lineage>
</organism>
<dbReference type="CDD" id="cd00158">
    <property type="entry name" value="RHOD"/>
    <property type="match status" value="1"/>
</dbReference>
<sequence length="126" mass="14656">MGILIGGISHINSDELHQLIQDPNDDTLIIDVREYDEYTEAHIPGIPLIPMGEIARYIEDFAKDREYVFICRSGRRSFEVANFFKHYGFEQVHNYEGGMLNWNYEVTSGAENVIVNFDPMQLERKK</sequence>
<evidence type="ECO:0000259" key="1">
    <source>
        <dbReference type="PROSITE" id="PS50206"/>
    </source>
</evidence>
<dbReference type="SMART" id="SM00450">
    <property type="entry name" value="RHOD"/>
    <property type="match status" value="1"/>
</dbReference>
<dbReference type="PROSITE" id="PS50206">
    <property type="entry name" value="RHODANESE_3"/>
    <property type="match status" value="1"/>
</dbReference>
<comment type="caution">
    <text evidence="2">The sequence shown here is derived from an EMBL/GenBank/DDBJ whole genome shotgun (WGS) entry which is preliminary data.</text>
</comment>
<name>A0ABQ1Y4W6_9BACL</name>
<proteinExistence type="predicted"/>
<dbReference type="Gene3D" id="3.40.250.10">
    <property type="entry name" value="Rhodanese-like domain"/>
    <property type="match status" value="1"/>
</dbReference>
<dbReference type="InterPro" id="IPR001763">
    <property type="entry name" value="Rhodanese-like_dom"/>
</dbReference>
<evidence type="ECO:0000313" key="2">
    <source>
        <dbReference type="EMBL" id="GGH12792.1"/>
    </source>
</evidence>
<dbReference type="Pfam" id="PF00581">
    <property type="entry name" value="Rhodanese"/>
    <property type="match status" value="1"/>
</dbReference>
<keyword evidence="3" id="KW-1185">Reference proteome</keyword>
<dbReference type="InterPro" id="IPR036873">
    <property type="entry name" value="Rhodanese-like_dom_sf"/>
</dbReference>
<dbReference type="SUPFAM" id="SSF52821">
    <property type="entry name" value="Rhodanese/Cell cycle control phosphatase"/>
    <property type="match status" value="1"/>
</dbReference>
<gene>
    <name evidence="2" type="primary">ytwF</name>
    <name evidence="2" type="ORF">GCM10008013_05430</name>
</gene>
<feature type="domain" description="Rhodanese" evidence="1">
    <location>
        <begin position="23"/>
        <end position="108"/>
    </location>
</feature>
<reference evidence="3" key="1">
    <citation type="journal article" date="2019" name="Int. J. Syst. Evol. Microbiol.">
        <title>The Global Catalogue of Microorganisms (GCM) 10K type strain sequencing project: providing services to taxonomists for standard genome sequencing and annotation.</title>
        <authorList>
            <consortium name="The Broad Institute Genomics Platform"/>
            <consortium name="The Broad Institute Genome Sequencing Center for Infectious Disease"/>
            <person name="Wu L."/>
            <person name="Ma J."/>
        </authorList>
    </citation>
    <scope>NUCLEOTIDE SEQUENCE [LARGE SCALE GENOMIC DNA]</scope>
    <source>
        <strain evidence="3">CGMCC 1.12769</strain>
    </source>
</reference>
<evidence type="ECO:0000313" key="3">
    <source>
        <dbReference type="Proteomes" id="UP000659344"/>
    </source>
</evidence>